<feature type="transmembrane region" description="Helical" evidence="10">
    <location>
        <begin position="46"/>
        <end position="64"/>
    </location>
</feature>
<comment type="function">
    <text evidence="10">Mediates both low-affinity uptake and efflux of sugar across the membrane.</text>
</comment>
<comment type="subcellular location">
    <subcellularLocation>
        <location evidence="1 10">Cell membrane</location>
        <topology evidence="1 10">Multi-pass membrane protein</topology>
    </subcellularLocation>
</comment>
<dbReference type="InterPro" id="IPR047664">
    <property type="entry name" value="SWEET"/>
</dbReference>
<evidence type="ECO:0000256" key="5">
    <source>
        <dbReference type="ARBA" id="ARBA00022597"/>
    </source>
</evidence>
<keyword evidence="12" id="KW-1185">Reference proteome</keyword>
<accession>A0AAD1Z7D7</accession>
<evidence type="ECO:0000256" key="6">
    <source>
        <dbReference type="ARBA" id="ARBA00022692"/>
    </source>
</evidence>
<dbReference type="GO" id="GO:0051119">
    <property type="term" value="F:sugar transmembrane transporter activity"/>
    <property type="evidence" value="ECO:0007669"/>
    <property type="project" value="InterPro"/>
</dbReference>
<evidence type="ECO:0000256" key="2">
    <source>
        <dbReference type="ARBA" id="ARBA00007809"/>
    </source>
</evidence>
<name>A0AAD1Z7D7_9LAMI</name>
<organism evidence="11 12">
    <name type="scientific">Fraxinus pennsylvanica</name>
    <dbReference type="NCBI Taxonomy" id="56036"/>
    <lineage>
        <taxon>Eukaryota</taxon>
        <taxon>Viridiplantae</taxon>
        <taxon>Streptophyta</taxon>
        <taxon>Embryophyta</taxon>
        <taxon>Tracheophyta</taxon>
        <taxon>Spermatophyta</taxon>
        <taxon>Magnoliopsida</taxon>
        <taxon>eudicotyledons</taxon>
        <taxon>Gunneridae</taxon>
        <taxon>Pentapetalae</taxon>
        <taxon>asterids</taxon>
        <taxon>lamiids</taxon>
        <taxon>Lamiales</taxon>
        <taxon>Oleaceae</taxon>
        <taxon>Oleeae</taxon>
        <taxon>Fraxinus</taxon>
    </lineage>
</organism>
<sequence>MAFLTAQTWAFIFGILGNIVSFLVFLAPVPTFYTIYKRKSSEGFQVLPYSVALLSASLLLYYAFLKPNTYIISINGMGCLIELIYLLIHVIYSPKKTKISTSGMVLLFNVGGLGVIMAVSLLVVKGSSRVTLIGWVCAAINLAVFAAPLSIMRQVIRTKSVEFMPFTLSFFLTICSKMWFFHGYFIRDYYIALPNVMGFLFGIVQMTLYFIYKDAKQDVDPNLKLEGLMIIMN</sequence>
<dbReference type="AlphaFoldDB" id="A0AAD1Z7D7"/>
<keyword evidence="4" id="KW-1003">Cell membrane</keyword>
<evidence type="ECO:0000256" key="4">
    <source>
        <dbReference type="ARBA" id="ARBA00022475"/>
    </source>
</evidence>
<evidence type="ECO:0000256" key="9">
    <source>
        <dbReference type="ARBA" id="ARBA00023136"/>
    </source>
</evidence>
<keyword evidence="3 10" id="KW-0813">Transport</keyword>
<dbReference type="Proteomes" id="UP000834106">
    <property type="component" value="Chromosome 6"/>
</dbReference>
<keyword evidence="7" id="KW-0677">Repeat</keyword>
<dbReference type="GO" id="GO:0005886">
    <property type="term" value="C:plasma membrane"/>
    <property type="evidence" value="ECO:0007669"/>
    <property type="project" value="UniProtKB-SubCell"/>
</dbReference>
<keyword evidence="8 10" id="KW-1133">Transmembrane helix</keyword>
<dbReference type="PANTHER" id="PTHR10791:SF134">
    <property type="entry name" value="BIDIRECTIONAL SUGAR TRANSPORTER SWEET9"/>
    <property type="match status" value="1"/>
</dbReference>
<feature type="transmembrane region" description="Helical" evidence="10">
    <location>
        <begin position="70"/>
        <end position="92"/>
    </location>
</feature>
<proteinExistence type="inferred from homology"/>
<gene>
    <name evidence="11" type="ORF">FPE_LOCUS11158</name>
</gene>
<feature type="transmembrane region" description="Helical" evidence="10">
    <location>
        <begin position="130"/>
        <end position="151"/>
    </location>
</feature>
<evidence type="ECO:0000313" key="11">
    <source>
        <dbReference type="EMBL" id="CAI9763728.1"/>
    </source>
</evidence>
<reference evidence="11" key="1">
    <citation type="submission" date="2023-05" db="EMBL/GenBank/DDBJ databases">
        <authorList>
            <person name="Huff M."/>
        </authorList>
    </citation>
    <scope>NUCLEOTIDE SEQUENCE</scope>
</reference>
<feature type="transmembrane region" description="Helical" evidence="10">
    <location>
        <begin position="163"/>
        <end position="185"/>
    </location>
</feature>
<feature type="transmembrane region" description="Helical" evidence="10">
    <location>
        <begin position="6"/>
        <end position="26"/>
    </location>
</feature>
<dbReference type="PANTHER" id="PTHR10791">
    <property type="entry name" value="RAG1-ACTIVATING PROTEIN 1"/>
    <property type="match status" value="1"/>
</dbReference>
<evidence type="ECO:0000313" key="12">
    <source>
        <dbReference type="Proteomes" id="UP000834106"/>
    </source>
</evidence>
<dbReference type="FunFam" id="1.20.1280.290:FF:000001">
    <property type="entry name" value="Bidirectional sugar transporter SWEET"/>
    <property type="match status" value="1"/>
</dbReference>
<dbReference type="InterPro" id="IPR004316">
    <property type="entry name" value="SWEET_rpt"/>
</dbReference>
<evidence type="ECO:0000256" key="3">
    <source>
        <dbReference type="ARBA" id="ARBA00022448"/>
    </source>
</evidence>
<dbReference type="EMBL" id="OU503041">
    <property type="protein sequence ID" value="CAI9763728.1"/>
    <property type="molecule type" value="Genomic_DNA"/>
</dbReference>
<evidence type="ECO:0000256" key="10">
    <source>
        <dbReference type="RuleBase" id="RU910715"/>
    </source>
</evidence>
<keyword evidence="6 10" id="KW-0812">Transmembrane</keyword>
<dbReference type="Gene3D" id="1.20.1280.290">
    <property type="match status" value="2"/>
</dbReference>
<comment type="similarity">
    <text evidence="2 10">Belongs to the SWEET sugar transporter family.</text>
</comment>
<keyword evidence="9 10" id="KW-0472">Membrane</keyword>
<dbReference type="FunFam" id="1.20.1280.290:FF:000003">
    <property type="entry name" value="Bidirectional sugar transporter SWEET"/>
    <property type="match status" value="1"/>
</dbReference>
<feature type="transmembrane region" description="Helical" evidence="10">
    <location>
        <begin position="191"/>
        <end position="212"/>
    </location>
</feature>
<evidence type="ECO:0000256" key="1">
    <source>
        <dbReference type="ARBA" id="ARBA00004651"/>
    </source>
</evidence>
<evidence type="ECO:0000256" key="8">
    <source>
        <dbReference type="ARBA" id="ARBA00022989"/>
    </source>
</evidence>
<evidence type="ECO:0000256" key="7">
    <source>
        <dbReference type="ARBA" id="ARBA00022737"/>
    </source>
</evidence>
<keyword evidence="5 10" id="KW-0762">Sugar transport</keyword>
<dbReference type="Pfam" id="PF03083">
    <property type="entry name" value="MtN3_slv"/>
    <property type="match status" value="2"/>
</dbReference>
<feature type="transmembrane region" description="Helical" evidence="10">
    <location>
        <begin position="104"/>
        <end position="124"/>
    </location>
</feature>
<protein>
    <recommendedName>
        <fullName evidence="10">Bidirectional sugar transporter SWEET</fullName>
    </recommendedName>
</protein>